<feature type="transmembrane region" description="Helical" evidence="6">
    <location>
        <begin position="149"/>
        <end position="167"/>
    </location>
</feature>
<dbReference type="GO" id="GO:0016020">
    <property type="term" value="C:membrane"/>
    <property type="evidence" value="ECO:0007669"/>
    <property type="project" value="UniProtKB-SubCell"/>
</dbReference>
<evidence type="ECO:0000256" key="1">
    <source>
        <dbReference type="ARBA" id="ARBA00004141"/>
    </source>
</evidence>
<feature type="transmembrane region" description="Helical" evidence="6">
    <location>
        <begin position="266"/>
        <end position="283"/>
    </location>
</feature>
<evidence type="ECO:0000313" key="8">
    <source>
        <dbReference type="EMBL" id="KIF52687.1"/>
    </source>
</evidence>
<sequence>MLIRAIPFVFVILWASGFVGARFGLQYAEPATLLSIRMAFNVLLFLVIVAFLRRRIPTGKYFWHSCVVGISIHGFYLGGTYFAISLGMPAGLSSLLVGIQPILTAVLLVAFASEQFKPSQWIGLSLGFVGIAMVLMGKMEWQSDLHKTLAIGVCLSSLFGITLGTLYQKKYCQQVDMVGGATVQYLAALAMFLPIAMQFETMQVQWTTEFILTLIWLVVVLSCVAILLLLYMVKNGAASSVASVFYLVPPTTALQAWFAFGESFDWMGIIGFVLAATAVYLVVKKPELPMFKSKVAKQKRKIYLN</sequence>
<evidence type="ECO:0000256" key="6">
    <source>
        <dbReference type="SAM" id="Phobius"/>
    </source>
</evidence>
<feature type="domain" description="EamA" evidence="7">
    <location>
        <begin position="151"/>
        <end position="283"/>
    </location>
</feature>
<feature type="transmembrane region" description="Helical" evidence="6">
    <location>
        <begin position="211"/>
        <end position="233"/>
    </location>
</feature>
<feature type="transmembrane region" description="Helical" evidence="6">
    <location>
        <begin position="90"/>
        <end position="112"/>
    </location>
</feature>
<dbReference type="PANTHER" id="PTHR32322">
    <property type="entry name" value="INNER MEMBRANE TRANSPORTER"/>
    <property type="match status" value="1"/>
</dbReference>
<feature type="domain" description="EamA" evidence="7">
    <location>
        <begin position="9"/>
        <end position="135"/>
    </location>
</feature>
<feature type="transmembrane region" description="Helical" evidence="6">
    <location>
        <begin position="61"/>
        <end position="84"/>
    </location>
</feature>
<evidence type="ECO:0000256" key="5">
    <source>
        <dbReference type="ARBA" id="ARBA00023136"/>
    </source>
</evidence>
<evidence type="ECO:0000256" key="2">
    <source>
        <dbReference type="ARBA" id="ARBA00007362"/>
    </source>
</evidence>
<evidence type="ECO:0000256" key="4">
    <source>
        <dbReference type="ARBA" id="ARBA00022989"/>
    </source>
</evidence>
<feature type="transmembrane region" description="Helical" evidence="6">
    <location>
        <begin position="119"/>
        <end position="137"/>
    </location>
</feature>
<feature type="transmembrane region" description="Helical" evidence="6">
    <location>
        <begin position="34"/>
        <end position="52"/>
    </location>
</feature>
<dbReference type="Proteomes" id="UP000031586">
    <property type="component" value="Unassembled WGS sequence"/>
</dbReference>
<comment type="subcellular location">
    <subcellularLocation>
        <location evidence="1">Membrane</location>
        <topology evidence="1">Multi-pass membrane protein</topology>
    </subcellularLocation>
</comment>
<dbReference type="Pfam" id="PF00892">
    <property type="entry name" value="EamA"/>
    <property type="match status" value="2"/>
</dbReference>
<evidence type="ECO:0000259" key="7">
    <source>
        <dbReference type="Pfam" id="PF00892"/>
    </source>
</evidence>
<feature type="transmembrane region" description="Helical" evidence="6">
    <location>
        <begin position="179"/>
        <end position="199"/>
    </location>
</feature>
<gene>
    <name evidence="8" type="ORF">H735_13670</name>
</gene>
<dbReference type="EMBL" id="JPRD01000020">
    <property type="protein sequence ID" value="KIF52687.1"/>
    <property type="molecule type" value="Genomic_DNA"/>
</dbReference>
<keyword evidence="4 6" id="KW-1133">Transmembrane helix</keyword>
<keyword evidence="3 6" id="KW-0812">Transmembrane</keyword>
<organism evidence="8 9">
    <name type="scientific">Vibrio owensii CAIM 1854 = LMG 25443</name>
    <dbReference type="NCBI Taxonomy" id="1229493"/>
    <lineage>
        <taxon>Bacteria</taxon>
        <taxon>Pseudomonadati</taxon>
        <taxon>Pseudomonadota</taxon>
        <taxon>Gammaproteobacteria</taxon>
        <taxon>Vibrionales</taxon>
        <taxon>Vibrionaceae</taxon>
        <taxon>Vibrio</taxon>
    </lineage>
</organism>
<dbReference type="PATRIC" id="fig|1229493.5.peg.1874"/>
<dbReference type="PANTHER" id="PTHR32322:SF2">
    <property type="entry name" value="EAMA DOMAIN-CONTAINING PROTEIN"/>
    <property type="match status" value="1"/>
</dbReference>
<accession>A0A0C1W8H0</accession>
<keyword evidence="5 6" id="KW-0472">Membrane</keyword>
<evidence type="ECO:0000256" key="3">
    <source>
        <dbReference type="ARBA" id="ARBA00022692"/>
    </source>
</evidence>
<comment type="caution">
    <text evidence="8">The sequence shown here is derived from an EMBL/GenBank/DDBJ whole genome shotgun (WGS) entry which is preliminary data.</text>
</comment>
<proteinExistence type="inferred from homology"/>
<feature type="transmembrane region" description="Helical" evidence="6">
    <location>
        <begin position="240"/>
        <end position="260"/>
    </location>
</feature>
<protein>
    <submittedName>
        <fullName evidence="8">Multidrug transporter</fullName>
    </submittedName>
</protein>
<dbReference type="AlphaFoldDB" id="A0A0C1W8H0"/>
<dbReference type="InterPro" id="IPR000620">
    <property type="entry name" value="EamA_dom"/>
</dbReference>
<name>A0A0C1W8H0_9VIBR</name>
<evidence type="ECO:0000313" key="9">
    <source>
        <dbReference type="Proteomes" id="UP000031586"/>
    </source>
</evidence>
<dbReference type="InterPro" id="IPR050638">
    <property type="entry name" value="AA-Vitamin_Transporters"/>
</dbReference>
<dbReference type="InterPro" id="IPR037185">
    <property type="entry name" value="EmrE-like"/>
</dbReference>
<comment type="similarity">
    <text evidence="2">Belongs to the EamA transporter family.</text>
</comment>
<dbReference type="SUPFAM" id="SSF103481">
    <property type="entry name" value="Multidrug resistance efflux transporter EmrE"/>
    <property type="match status" value="2"/>
</dbReference>
<reference evidence="8 9" key="1">
    <citation type="submission" date="2014-07" db="EMBL/GenBank/DDBJ databases">
        <title>Unique and conserved regions in Vibrio harveyi and related species in comparison with the shrimp pathogen Vibrio harveyi CAIM 1792.</title>
        <authorList>
            <person name="Espinoza-Valles I."/>
            <person name="Vora G."/>
            <person name="Leekitcharoenphon P."/>
            <person name="Ussery D."/>
            <person name="Hoj L."/>
            <person name="Gomez-Gil B."/>
        </authorList>
    </citation>
    <scope>NUCLEOTIDE SEQUENCE [LARGE SCALE GENOMIC DNA]</scope>
    <source>
        <strain evidence="9">CAIM 1854 / LMG 25443</strain>
    </source>
</reference>
<dbReference type="RefSeq" id="WP_020195141.1">
    <property type="nucleotide sequence ID" value="NZ_BAOH01000012.1"/>
</dbReference>